<gene>
    <name evidence="1" type="ORF">Q9313_27000</name>
</gene>
<dbReference type="Proteomes" id="UP001234585">
    <property type="component" value="Plasmid unnamed5"/>
</dbReference>
<evidence type="ECO:0000313" key="1">
    <source>
        <dbReference type="EMBL" id="WLS01170.1"/>
    </source>
</evidence>
<reference evidence="1 2" key="1">
    <citation type="submission" date="2023-08" db="EMBL/GenBank/DDBJ databases">
        <title>Pathogen: clinical or host-associated sample.</title>
        <authorList>
            <person name="Hergert J."/>
            <person name="Casey R."/>
            <person name="Wagner J."/>
            <person name="Young E.L."/>
            <person name="Oakeson K.F."/>
        </authorList>
    </citation>
    <scope>NUCLEOTIDE SEQUENCE [LARGE SCALE GENOMIC DNA]</scope>
    <source>
        <strain evidence="1 2">1760953</strain>
        <plasmid evidence="1 2">unnamed5</plasmid>
    </source>
</reference>
<geneLocation type="plasmid" evidence="1 2">
    <name>unnamed5</name>
</geneLocation>
<dbReference type="RefSeq" id="WP_306041496.1">
    <property type="nucleotide sequence ID" value="NZ_CP132307.1"/>
</dbReference>
<dbReference type="EMBL" id="CP132307">
    <property type="protein sequence ID" value="WLS01170.1"/>
    <property type="molecule type" value="Genomic_DNA"/>
</dbReference>
<dbReference type="AlphaFoldDB" id="A0AA50CV67"/>
<sequence length="360" mass="40761">MNDLETTVVITPAIPLDDMTLLERLVLSHVFDAGETDSGLLLYSDRGAASHLRIPAHELTNAYMMSRTVPHSEINRIIARVWKSWCEEDEPGKTVAVDLSETSWEFILKDIVARSTALAEIRVLEWYRHPSQNPDSFGMNIMLVTANEIAGRNSDDFFEEMRAETEIQRPAEGIRRSPGVPDLAGAEPAVKRMRDVIDLQRDGKFPSENFILDPRGHNSLTRIRRFVESFGAPVPVEVDKDERRLETTLACWEAMLDFNDRFMNDEPISQSVHKMVEVWALVGPLGMRRWAIQVAGLALKIHNHLHERLVGPPTPFDHDFVPAVIEILSWTQVGPELPGSTEEAALKVLGKLADYREKRR</sequence>
<accession>A0AA50CV67</accession>
<keyword evidence="2" id="KW-1185">Reference proteome</keyword>
<organism evidence="1 2">
    <name type="scientific">Shinella sumterensis</name>
    <dbReference type="NCBI Taxonomy" id="1967501"/>
    <lineage>
        <taxon>Bacteria</taxon>
        <taxon>Pseudomonadati</taxon>
        <taxon>Pseudomonadota</taxon>
        <taxon>Alphaproteobacteria</taxon>
        <taxon>Hyphomicrobiales</taxon>
        <taxon>Rhizobiaceae</taxon>
        <taxon>Shinella</taxon>
    </lineage>
</organism>
<protein>
    <submittedName>
        <fullName evidence="1">Uncharacterized protein</fullName>
    </submittedName>
</protein>
<proteinExistence type="predicted"/>
<name>A0AA50CV67_9HYPH</name>
<keyword evidence="1" id="KW-0614">Plasmid</keyword>
<evidence type="ECO:0000313" key="2">
    <source>
        <dbReference type="Proteomes" id="UP001234585"/>
    </source>
</evidence>